<organism evidence="2 3">
    <name type="scientific">Gossypium australe</name>
    <dbReference type="NCBI Taxonomy" id="47621"/>
    <lineage>
        <taxon>Eukaryota</taxon>
        <taxon>Viridiplantae</taxon>
        <taxon>Streptophyta</taxon>
        <taxon>Embryophyta</taxon>
        <taxon>Tracheophyta</taxon>
        <taxon>Spermatophyta</taxon>
        <taxon>Magnoliopsida</taxon>
        <taxon>eudicotyledons</taxon>
        <taxon>Gunneridae</taxon>
        <taxon>Pentapetalae</taxon>
        <taxon>rosids</taxon>
        <taxon>malvids</taxon>
        <taxon>Malvales</taxon>
        <taxon>Malvaceae</taxon>
        <taxon>Malvoideae</taxon>
        <taxon>Gossypium</taxon>
    </lineage>
</organism>
<dbReference type="SUPFAM" id="SSF56672">
    <property type="entry name" value="DNA/RNA polymerases"/>
    <property type="match status" value="1"/>
</dbReference>
<dbReference type="InterPro" id="IPR013103">
    <property type="entry name" value="RVT_2"/>
</dbReference>
<dbReference type="OrthoDB" id="2012657at2759"/>
<evidence type="ECO:0000313" key="3">
    <source>
        <dbReference type="Proteomes" id="UP000325315"/>
    </source>
</evidence>
<protein>
    <submittedName>
        <fullName evidence="2">Retrovirus-related Pol polyprotein from transposon TNT 1-94</fullName>
    </submittedName>
</protein>
<feature type="domain" description="Reverse transcriptase Ty1/copia-type" evidence="1">
    <location>
        <begin position="76"/>
        <end position="284"/>
    </location>
</feature>
<evidence type="ECO:0000259" key="1">
    <source>
        <dbReference type="Pfam" id="PF07727"/>
    </source>
</evidence>
<dbReference type="EMBL" id="SMMG02000009">
    <property type="protein sequence ID" value="KAA3460915.1"/>
    <property type="molecule type" value="Genomic_DNA"/>
</dbReference>
<sequence>MHQLHALSIPSTSQRQPTFNTHLMVIKLKTGIFKPKVYLIDTTCFPENMHVNIHQAMQFSCWQTTIHDELEALLCNHTWFLCSLPPSINTMDCKWLFKIQGSVSGKGFSQNVGLDFVDTFNLVVRANTIRIVLALVDVNNAFLNRKLTEEIYMTQSPKFEVAGVNGEKLVRHFHKALYGLCQAPRAWFHTLQMFLVDTLRFKPSKPDPSLFIRISTTSTLLLMAYVDDIVLTCTSNDEIDEVVKQLHNTFSLKDIGALHFVLGIEFYRTPTGLFLAQRKYVIELLT</sequence>
<dbReference type="InterPro" id="IPR043502">
    <property type="entry name" value="DNA/RNA_pol_sf"/>
</dbReference>
<keyword evidence="3" id="KW-1185">Reference proteome</keyword>
<gene>
    <name evidence="2" type="ORF">EPI10_027534</name>
</gene>
<name>A0A5B6UZM3_9ROSI</name>
<evidence type="ECO:0000313" key="2">
    <source>
        <dbReference type="EMBL" id="KAA3460915.1"/>
    </source>
</evidence>
<proteinExistence type="predicted"/>
<reference evidence="3" key="1">
    <citation type="journal article" date="2019" name="Plant Biotechnol. J.">
        <title>Genome sequencing of the Australian wild diploid species Gossypium australe highlights disease resistance and delayed gland morphogenesis.</title>
        <authorList>
            <person name="Cai Y."/>
            <person name="Cai X."/>
            <person name="Wang Q."/>
            <person name="Wang P."/>
            <person name="Zhang Y."/>
            <person name="Cai C."/>
            <person name="Xu Y."/>
            <person name="Wang K."/>
            <person name="Zhou Z."/>
            <person name="Wang C."/>
            <person name="Geng S."/>
            <person name="Li B."/>
            <person name="Dong Q."/>
            <person name="Hou Y."/>
            <person name="Wang H."/>
            <person name="Ai P."/>
            <person name="Liu Z."/>
            <person name="Yi F."/>
            <person name="Sun M."/>
            <person name="An G."/>
            <person name="Cheng J."/>
            <person name="Zhang Y."/>
            <person name="Shi Q."/>
            <person name="Xie Y."/>
            <person name="Shi X."/>
            <person name="Chang Y."/>
            <person name="Huang F."/>
            <person name="Chen Y."/>
            <person name="Hong S."/>
            <person name="Mi L."/>
            <person name="Sun Q."/>
            <person name="Zhang L."/>
            <person name="Zhou B."/>
            <person name="Peng R."/>
            <person name="Zhang X."/>
            <person name="Liu F."/>
        </authorList>
    </citation>
    <scope>NUCLEOTIDE SEQUENCE [LARGE SCALE GENOMIC DNA]</scope>
    <source>
        <strain evidence="3">cv. PA1801</strain>
    </source>
</reference>
<dbReference type="AlphaFoldDB" id="A0A5B6UZM3"/>
<dbReference type="Proteomes" id="UP000325315">
    <property type="component" value="Unassembled WGS sequence"/>
</dbReference>
<accession>A0A5B6UZM3</accession>
<dbReference type="Pfam" id="PF07727">
    <property type="entry name" value="RVT_2"/>
    <property type="match status" value="1"/>
</dbReference>
<comment type="caution">
    <text evidence="2">The sequence shown here is derived from an EMBL/GenBank/DDBJ whole genome shotgun (WGS) entry which is preliminary data.</text>
</comment>